<dbReference type="OrthoDB" id="582835at2"/>
<evidence type="ECO:0000313" key="3">
    <source>
        <dbReference type="Proteomes" id="UP000007100"/>
    </source>
</evidence>
<dbReference type="KEGG" id="amv:ACMV_32650"/>
<dbReference type="AlphaFoldDB" id="F0J6J5"/>
<dbReference type="InterPro" id="IPR037401">
    <property type="entry name" value="SnoaL-like"/>
</dbReference>
<dbReference type="NCBIfam" id="TIGR02096">
    <property type="entry name" value="ketosteroid isomerase-related protein"/>
    <property type="match status" value="1"/>
</dbReference>
<dbReference type="InterPro" id="IPR032710">
    <property type="entry name" value="NTF2-like_dom_sf"/>
</dbReference>
<reference evidence="2 3" key="1">
    <citation type="submission" date="2010-12" db="EMBL/GenBank/DDBJ databases">
        <title>Whole genome sequence of Acidiphilium multivorum AIU301.</title>
        <authorList>
            <person name="Narita-Yamada S."/>
            <person name="Nakamura S."/>
            <person name="Ito N."/>
            <person name="Takarada H."/>
            <person name="Katano Y."/>
            <person name="Nakazawa H."/>
            <person name="Hosoyama A."/>
            <person name="Yamada R."/>
            <person name="Fujita N."/>
        </authorList>
    </citation>
    <scope>NUCLEOTIDE SEQUENCE [LARGE SCALE GENOMIC DNA]</scope>
    <source>
        <strain evidence="3">DSM 11245 / JCM 8867 / AIU301</strain>
    </source>
</reference>
<dbReference type="Proteomes" id="UP000007100">
    <property type="component" value="Chromosome"/>
</dbReference>
<proteinExistence type="predicted"/>
<dbReference type="EMBL" id="AP012035">
    <property type="protein sequence ID" value="BAJ82612.1"/>
    <property type="molecule type" value="Genomic_DNA"/>
</dbReference>
<feature type="domain" description="SnoaL-like" evidence="1">
    <location>
        <begin position="15"/>
        <end position="126"/>
    </location>
</feature>
<name>F0J6J5_ACIMA</name>
<protein>
    <recommendedName>
        <fullName evidence="1">SnoaL-like domain-containing protein</fullName>
    </recommendedName>
</protein>
<gene>
    <name evidence="2" type="ordered locus">ACMV_32650</name>
</gene>
<dbReference type="Gene3D" id="3.10.450.50">
    <property type="match status" value="1"/>
</dbReference>
<dbReference type="SUPFAM" id="SSF54427">
    <property type="entry name" value="NTF2-like"/>
    <property type="match status" value="1"/>
</dbReference>
<dbReference type="InterPro" id="IPR011721">
    <property type="entry name" value="CHP02096"/>
</dbReference>
<accession>F0J6J5</accession>
<dbReference type="Pfam" id="PF12680">
    <property type="entry name" value="SnoaL_2"/>
    <property type="match status" value="1"/>
</dbReference>
<keyword evidence="3" id="KW-1185">Reference proteome</keyword>
<evidence type="ECO:0000259" key="1">
    <source>
        <dbReference type="Pfam" id="PF12680"/>
    </source>
</evidence>
<evidence type="ECO:0000313" key="2">
    <source>
        <dbReference type="EMBL" id="BAJ82612.1"/>
    </source>
</evidence>
<dbReference type="RefSeq" id="WP_013641108.1">
    <property type="nucleotide sequence ID" value="NC_015186.1"/>
</dbReference>
<sequence length="141" mass="15602">MTMHSTPAEATRALIEAYYAAFNEGRPQSMLDLLSEDVAHDINQGKREAGRAAFAAFLDHMNVSYRERLTDIVVFASADGRRAAAEFVVHGEYLKTDAGLPEARGQRYVLPAGAFFDVRDGKIARVTNYYNLQDWTAQVGG</sequence>
<organism evidence="2 3">
    <name type="scientific">Acidiphilium multivorum (strain DSM 11245 / JCM 8867 / NBRC 100883 / AIU 301)</name>
    <dbReference type="NCBI Taxonomy" id="926570"/>
    <lineage>
        <taxon>Bacteria</taxon>
        <taxon>Pseudomonadati</taxon>
        <taxon>Pseudomonadota</taxon>
        <taxon>Alphaproteobacteria</taxon>
        <taxon>Acetobacterales</taxon>
        <taxon>Acidocellaceae</taxon>
        <taxon>Acidiphilium</taxon>
    </lineage>
</organism>
<dbReference type="HOGENOM" id="CLU_153092_0_0_5"/>